<dbReference type="PROSITE" id="PS50157">
    <property type="entry name" value="ZINC_FINGER_C2H2_2"/>
    <property type="match status" value="1"/>
</dbReference>
<dbReference type="InterPro" id="IPR009091">
    <property type="entry name" value="RCC1/BLIP-II"/>
</dbReference>
<evidence type="ECO:0000313" key="4">
    <source>
        <dbReference type="EMBL" id="CAL1167348.1"/>
    </source>
</evidence>
<keyword evidence="1" id="KW-0862">Zinc</keyword>
<keyword evidence="1" id="KW-0479">Metal-binding</keyword>
<dbReference type="Pfam" id="PF13540">
    <property type="entry name" value="RCC1_2"/>
    <property type="match status" value="1"/>
</dbReference>
<sequence>MSRLPGRVCFNIHLLSGRSEFVSLPESGTFADLKEAAQRVFKLGFLQLCTADGSFLDLRMMVQDAGPELRDLYAARISPHLAATQNAFALGSPIADAIFHYIMYDFSLQLRAYLDDAGHTAFVRSRLQMEVDMIIWSDDLAVPIVTATAAELLPALLDMLTFVKREFAARGFRINLAKGKTGIVATFCGTGAADIRRLFQLIPQPGIMHQFEEGDTQFVHMTPTYRHLGTLYTSDQQLDAEIASRIGIAVSAFEQLRRGLLANRHLPQRLRLQLFRSLVLSKLYFAAGTWHTPTGRQCDRLRAALARMLRKMLGPTNRGLSGPQLLASADVQEPRVHIAMERLLYAQRVFHHGPAFLQLMLHSEASQCPCSWLEGLRYDLAWLHGVEATADPILIATDLTALIDYWQRDPGRWKHRIRRAGIRHLFQECLYQCPDCPRWFTTPQGVSTHRRKAHGVYCPEHHLLDSATCPACLTYLWSTQRLQQHLAYMPKDGSPNACFAYLQTIGYAVTYSAEHLPQALTGQSRRDALPVAGPHGCGSTATDRRLAALVSERDTLAAEYFEYMQPDSVLDAGARLGDLLTSVTRRWYHDFVQASYCFEDVERPQDRWIDVICKLPSAYESWTARVFILWGRHVLPDLLAELLDGEAEAYLDREYADLVNDFDEYQMEERLRKLDRLIWQATLRPEAPEPHRPVRPPQENARPRSLPQLEVVRLFDKQEQWQQDLGRVRWEDMPQDPFVPLVPGLAPRPTFIIVHLFAGRRRDTDFHAWLDQWAERWNVTLTILSLDTAISPVLGNLDCRSETWQKIQELYLQGLVAATLSGHPCETFSSARWTPPPEGHPEHKWPRPLRTAMQLFGLDHRTFREMRQTRMGTAFFLQTLWTFACHLAYGGFFIEEHPGTPQQAVHPSIWKSSIMKVIRQHPDVRFHEIGQWDHIAFPGSTGGVVTWGASQGGFSSEQFRALGAPLRQLMATQSAFGALAENGRVVTWGEDMDGGDSDDVQDQLVDVQQLAATSRAFAAILADGSVVAWGNPSLGGDVSNVAERLKGVTQIAASSGAFAAMAEGGVVTWGRAGDGGDSSAVESQLMTVTEVIASQCAFAAVKADGTVVAWGNPHHGGMIPEELRDTLMGVQDLAATDFAFAAICGEQRSVVTWGSPHYGGDSSEVQDQLKEVREIRSNKGSFVAILADGSVVSWGHKGHGADSSEVRDQLQQVEKIASSSNAFCALLRDGSVVSWGRGSEADTRLVSGQLVGVLDVCASAQAFAAITKEGRVVTWGRPESGGDCRSVQEQIRYL</sequence>
<evidence type="ECO:0000313" key="3">
    <source>
        <dbReference type="EMBL" id="CAI4013973.1"/>
    </source>
</evidence>
<dbReference type="EMBL" id="CAMXCT030006113">
    <property type="protein sequence ID" value="CAL4801285.1"/>
    <property type="molecule type" value="Genomic_DNA"/>
</dbReference>
<evidence type="ECO:0000313" key="5">
    <source>
        <dbReference type="Proteomes" id="UP001152797"/>
    </source>
</evidence>
<proteinExistence type="predicted"/>
<dbReference type="SUPFAM" id="SSF50985">
    <property type="entry name" value="RCC1/BLIP-II"/>
    <property type="match status" value="2"/>
</dbReference>
<evidence type="ECO:0000259" key="2">
    <source>
        <dbReference type="PROSITE" id="PS50157"/>
    </source>
</evidence>
<comment type="caution">
    <text evidence="3">The sequence shown here is derived from an EMBL/GenBank/DDBJ whole genome shotgun (WGS) entry which is preliminary data.</text>
</comment>
<dbReference type="PANTHER" id="PTHR45982:SF1">
    <property type="entry name" value="REGULATOR OF CHROMOSOME CONDENSATION"/>
    <property type="match status" value="1"/>
</dbReference>
<dbReference type="OrthoDB" id="408734at2759"/>
<gene>
    <name evidence="3" type="ORF">C1SCF055_LOCUS38906</name>
</gene>
<dbReference type="Proteomes" id="UP001152797">
    <property type="component" value="Unassembled WGS sequence"/>
</dbReference>
<accession>A0A9P1DPT9</accession>
<protein>
    <recommendedName>
        <fullName evidence="2">C2H2-type domain-containing protein</fullName>
    </recommendedName>
</protein>
<reference evidence="3" key="1">
    <citation type="submission" date="2022-10" db="EMBL/GenBank/DDBJ databases">
        <authorList>
            <person name="Chen Y."/>
            <person name="Dougan E. K."/>
            <person name="Chan C."/>
            <person name="Rhodes N."/>
            <person name="Thang M."/>
        </authorList>
    </citation>
    <scope>NUCLEOTIDE SEQUENCE</scope>
</reference>
<dbReference type="EMBL" id="CAMXCT020006113">
    <property type="protein sequence ID" value="CAL1167348.1"/>
    <property type="molecule type" value="Genomic_DNA"/>
</dbReference>
<dbReference type="GO" id="GO:0008270">
    <property type="term" value="F:zinc ion binding"/>
    <property type="evidence" value="ECO:0007669"/>
    <property type="project" value="UniProtKB-KW"/>
</dbReference>
<name>A0A9P1DPT9_9DINO</name>
<organism evidence="3">
    <name type="scientific">Cladocopium goreaui</name>
    <dbReference type="NCBI Taxonomy" id="2562237"/>
    <lineage>
        <taxon>Eukaryota</taxon>
        <taxon>Sar</taxon>
        <taxon>Alveolata</taxon>
        <taxon>Dinophyceae</taxon>
        <taxon>Suessiales</taxon>
        <taxon>Symbiodiniaceae</taxon>
        <taxon>Cladocopium</taxon>
    </lineage>
</organism>
<dbReference type="InterPro" id="IPR051553">
    <property type="entry name" value="Ran_GTPase-activating"/>
</dbReference>
<keyword evidence="1" id="KW-0863">Zinc-finger</keyword>
<dbReference type="EMBL" id="CAMXCT010006113">
    <property type="protein sequence ID" value="CAI4013973.1"/>
    <property type="molecule type" value="Genomic_DNA"/>
</dbReference>
<dbReference type="InterPro" id="IPR013087">
    <property type="entry name" value="Znf_C2H2_type"/>
</dbReference>
<feature type="domain" description="C2H2-type" evidence="2">
    <location>
        <begin position="431"/>
        <end position="459"/>
    </location>
</feature>
<evidence type="ECO:0000256" key="1">
    <source>
        <dbReference type="PROSITE-ProRule" id="PRU00042"/>
    </source>
</evidence>
<dbReference type="PANTHER" id="PTHR45982">
    <property type="entry name" value="REGULATOR OF CHROMOSOME CONDENSATION"/>
    <property type="match status" value="1"/>
</dbReference>
<keyword evidence="5" id="KW-1185">Reference proteome</keyword>
<dbReference type="PROSITE" id="PS00028">
    <property type="entry name" value="ZINC_FINGER_C2H2_1"/>
    <property type="match status" value="1"/>
</dbReference>
<reference evidence="4" key="2">
    <citation type="submission" date="2024-04" db="EMBL/GenBank/DDBJ databases">
        <authorList>
            <person name="Chen Y."/>
            <person name="Shah S."/>
            <person name="Dougan E. K."/>
            <person name="Thang M."/>
            <person name="Chan C."/>
        </authorList>
    </citation>
    <scope>NUCLEOTIDE SEQUENCE [LARGE SCALE GENOMIC DNA]</scope>
</reference>
<dbReference type="Gene3D" id="2.130.10.30">
    <property type="entry name" value="Regulator of chromosome condensation 1/beta-lactamase-inhibitor protein II"/>
    <property type="match status" value="2"/>
</dbReference>